<proteinExistence type="predicted"/>
<sequence length="115" mass="13137">MNLVKQLKVDYPMIAVIAQNSGAMEFYWRESDHSYTGYVAEVWFKQLPSEFAYLWSQAIGESILVRKVSEMNSYCVSIPCNVPDGSLKMRSKNKKVRLVIEGDEALINSYYPALS</sequence>
<dbReference type="AlphaFoldDB" id="A0AAF0Z8G4"/>
<dbReference type="RefSeq" id="WP_320000959.1">
    <property type="nucleotide sequence ID" value="NZ_CP138348.1"/>
</dbReference>
<gene>
    <name evidence="1" type="ORF">SAY89_11075</name>
</gene>
<organism evidence="1">
    <name type="scientific">Cyanobacterium aponinum AL20115</name>
    <dbReference type="NCBI Taxonomy" id="3090662"/>
    <lineage>
        <taxon>Bacteria</taxon>
        <taxon>Bacillati</taxon>
        <taxon>Cyanobacteriota</taxon>
        <taxon>Cyanophyceae</taxon>
        <taxon>Oscillatoriophycideae</taxon>
        <taxon>Chroococcales</taxon>
        <taxon>Geminocystaceae</taxon>
        <taxon>Cyanobacterium</taxon>
    </lineage>
</organism>
<reference evidence="1" key="1">
    <citation type="submission" date="2023-11" db="EMBL/GenBank/DDBJ databases">
        <title>Genome sequence of Cyanobacterium aponinum BCRC AL20115.</title>
        <authorList>
            <person name="Chang H.-Y."/>
            <person name="Lin K.-M."/>
            <person name="Hsueh H.-T."/>
            <person name="Chu H.-A."/>
            <person name="Kuo C.-H."/>
        </authorList>
    </citation>
    <scope>NUCLEOTIDE SEQUENCE</scope>
    <source>
        <strain evidence="1">AL20115</strain>
    </source>
</reference>
<name>A0AAF0Z8G4_9CHRO</name>
<evidence type="ECO:0000313" key="1">
    <source>
        <dbReference type="EMBL" id="WPF87348.1"/>
    </source>
</evidence>
<accession>A0AAF0Z8G4</accession>
<protein>
    <submittedName>
        <fullName evidence="1">Uncharacterized protein</fullName>
    </submittedName>
</protein>
<dbReference type="EMBL" id="CP138348">
    <property type="protein sequence ID" value="WPF87348.1"/>
    <property type="molecule type" value="Genomic_DNA"/>
</dbReference>